<proteinExistence type="predicted"/>
<dbReference type="Pfam" id="PF09684">
    <property type="entry name" value="Tail_P2_I"/>
    <property type="match status" value="1"/>
</dbReference>
<dbReference type="InterPro" id="IPR006521">
    <property type="entry name" value="Tail_protein_I"/>
</dbReference>
<keyword evidence="2" id="KW-1185">Reference proteome</keyword>
<dbReference type="AlphaFoldDB" id="A0A3S2V1V0"/>
<dbReference type="RefSeq" id="WP_127733986.1">
    <property type="nucleotide sequence ID" value="NZ_SACP01000047.1"/>
</dbReference>
<protein>
    <submittedName>
        <fullName evidence="1">Phage tail protein I</fullName>
    </submittedName>
</protein>
<organism evidence="1 2">
    <name type="scientific">Methylobacterium oryzihabitans</name>
    <dbReference type="NCBI Taxonomy" id="2499852"/>
    <lineage>
        <taxon>Bacteria</taxon>
        <taxon>Pseudomonadati</taxon>
        <taxon>Pseudomonadota</taxon>
        <taxon>Alphaproteobacteria</taxon>
        <taxon>Hyphomicrobiales</taxon>
        <taxon>Methylobacteriaceae</taxon>
        <taxon>Methylobacterium</taxon>
    </lineage>
</organism>
<sequence length="276" mass="29030">MSERPERLDLLPDHATPRERALAGTDGRFEDIEADRVRRIGGPAVAEVPADYLPQRAWGASVDVWDPDWPEAVRRDVIAFAPEVHRYKGTPRAVTRALAALRVTTRMTEWHETTPRGRPYTFSVVALARSRLYGGSPVLDERVVRAIHATVMRIKPLSRAFDLAVGVELTAEPSLAAAGVGVLLDGRIAEAGPATDFAADMSVAAAGVGLLLDHRVVDAGPATDFAAEPALASAGVGLLLDHHLAEAGPATAFAAGSGLAAVGTAFLLLSVTAEAA</sequence>
<gene>
    <name evidence="1" type="ORF">EOE48_27030</name>
</gene>
<dbReference type="Proteomes" id="UP000286997">
    <property type="component" value="Unassembled WGS sequence"/>
</dbReference>
<evidence type="ECO:0000313" key="2">
    <source>
        <dbReference type="Proteomes" id="UP000286997"/>
    </source>
</evidence>
<accession>A0A3S2V1V0</accession>
<name>A0A3S2V1V0_9HYPH</name>
<evidence type="ECO:0000313" key="1">
    <source>
        <dbReference type="EMBL" id="RVU13166.1"/>
    </source>
</evidence>
<comment type="caution">
    <text evidence="1">The sequence shown here is derived from an EMBL/GenBank/DDBJ whole genome shotgun (WGS) entry which is preliminary data.</text>
</comment>
<dbReference type="NCBIfam" id="TIGR01634">
    <property type="entry name" value="tail_P2_I"/>
    <property type="match status" value="1"/>
</dbReference>
<dbReference type="OrthoDB" id="90759at2"/>
<dbReference type="EMBL" id="SACP01000047">
    <property type="protein sequence ID" value="RVU13166.1"/>
    <property type="molecule type" value="Genomic_DNA"/>
</dbReference>
<reference evidence="1 2" key="1">
    <citation type="submission" date="2019-01" db="EMBL/GenBank/DDBJ databases">
        <authorList>
            <person name="Chen W.-M."/>
        </authorList>
    </citation>
    <scope>NUCLEOTIDE SEQUENCE [LARGE SCALE GENOMIC DNA]</scope>
    <source>
        <strain evidence="1 2">TER-1</strain>
    </source>
</reference>